<dbReference type="Proteomes" id="UP001283361">
    <property type="component" value="Unassembled WGS sequence"/>
</dbReference>
<evidence type="ECO:0000313" key="2">
    <source>
        <dbReference type="EMBL" id="KAK3724712.1"/>
    </source>
</evidence>
<dbReference type="AlphaFoldDB" id="A0AAE1CPC8"/>
<evidence type="ECO:0000256" key="1">
    <source>
        <dbReference type="SAM" id="MobiDB-lite"/>
    </source>
</evidence>
<feature type="compositionally biased region" description="Basic and acidic residues" evidence="1">
    <location>
        <begin position="65"/>
        <end position="77"/>
    </location>
</feature>
<protein>
    <submittedName>
        <fullName evidence="2">Uncharacterized protein</fullName>
    </submittedName>
</protein>
<accession>A0AAE1CPC8</accession>
<dbReference type="EMBL" id="JAWDGP010007341">
    <property type="protein sequence ID" value="KAK3724712.1"/>
    <property type="molecule type" value="Genomic_DNA"/>
</dbReference>
<gene>
    <name evidence="2" type="ORF">RRG08_041192</name>
</gene>
<sequence>MSKQWVVSQRSPCVLVLKDLIGSLDGLNGLLTDRYVHFILLVTPGMITLIEIRQTGGVRQSVQEDPSKSRSVDQGKS</sequence>
<name>A0AAE1CPC8_9GAST</name>
<feature type="region of interest" description="Disordered" evidence="1">
    <location>
        <begin position="56"/>
        <end position="77"/>
    </location>
</feature>
<reference evidence="2" key="1">
    <citation type="journal article" date="2023" name="G3 (Bethesda)">
        <title>A reference genome for the long-term kleptoplast-retaining sea slug Elysia crispata morphotype clarki.</title>
        <authorList>
            <person name="Eastman K.E."/>
            <person name="Pendleton A.L."/>
            <person name="Shaikh M.A."/>
            <person name="Suttiyut T."/>
            <person name="Ogas R."/>
            <person name="Tomko P."/>
            <person name="Gavelis G."/>
            <person name="Widhalm J.R."/>
            <person name="Wisecaver J.H."/>
        </authorList>
    </citation>
    <scope>NUCLEOTIDE SEQUENCE</scope>
    <source>
        <strain evidence="2">ECLA1</strain>
    </source>
</reference>
<proteinExistence type="predicted"/>
<keyword evidence="3" id="KW-1185">Reference proteome</keyword>
<organism evidence="2 3">
    <name type="scientific">Elysia crispata</name>
    <name type="common">lettuce slug</name>
    <dbReference type="NCBI Taxonomy" id="231223"/>
    <lineage>
        <taxon>Eukaryota</taxon>
        <taxon>Metazoa</taxon>
        <taxon>Spiralia</taxon>
        <taxon>Lophotrochozoa</taxon>
        <taxon>Mollusca</taxon>
        <taxon>Gastropoda</taxon>
        <taxon>Heterobranchia</taxon>
        <taxon>Euthyneura</taxon>
        <taxon>Panpulmonata</taxon>
        <taxon>Sacoglossa</taxon>
        <taxon>Placobranchoidea</taxon>
        <taxon>Plakobranchidae</taxon>
        <taxon>Elysia</taxon>
    </lineage>
</organism>
<evidence type="ECO:0000313" key="3">
    <source>
        <dbReference type="Proteomes" id="UP001283361"/>
    </source>
</evidence>
<comment type="caution">
    <text evidence="2">The sequence shown here is derived from an EMBL/GenBank/DDBJ whole genome shotgun (WGS) entry which is preliminary data.</text>
</comment>